<evidence type="ECO:0000256" key="1">
    <source>
        <dbReference type="ARBA" id="ARBA00004496"/>
    </source>
</evidence>
<accession>A0A178IM33</accession>
<keyword evidence="4" id="KW-0963">Cytoplasm</keyword>
<dbReference type="GO" id="GO:0005737">
    <property type="term" value="C:cytoplasm"/>
    <property type="evidence" value="ECO:0007669"/>
    <property type="project" value="UniProtKB-SubCell"/>
</dbReference>
<dbReference type="NCBIfam" id="TIGR00150">
    <property type="entry name" value="T6A_YjeE"/>
    <property type="match status" value="1"/>
</dbReference>
<reference evidence="11 12" key="1">
    <citation type="submission" date="2016-01" db="EMBL/GenBank/DDBJ databases">
        <title>High potential of lignocellulose degradation of a new Verrucomicrobia species.</title>
        <authorList>
            <person name="Wang Y."/>
            <person name="Shi Y."/>
            <person name="Qiu Z."/>
            <person name="Liu S."/>
            <person name="Yang H."/>
        </authorList>
    </citation>
    <scope>NUCLEOTIDE SEQUENCE [LARGE SCALE GENOMIC DNA]</scope>
    <source>
        <strain evidence="11 12">TSB47</strain>
    </source>
</reference>
<keyword evidence="5" id="KW-0819">tRNA processing</keyword>
<keyword evidence="8" id="KW-0067">ATP-binding</keyword>
<dbReference type="PANTHER" id="PTHR33540:SF2">
    <property type="entry name" value="TRNA THREONYLCARBAMOYLADENOSINE BIOSYNTHESIS PROTEIN TSAE"/>
    <property type="match status" value="1"/>
</dbReference>
<comment type="subcellular location">
    <subcellularLocation>
        <location evidence="1">Cytoplasm</location>
    </subcellularLocation>
</comment>
<keyword evidence="7" id="KW-0547">Nucleotide-binding</keyword>
<dbReference type="InterPro" id="IPR003442">
    <property type="entry name" value="T6A_TsaE"/>
</dbReference>
<keyword evidence="6" id="KW-0479">Metal-binding</keyword>
<comment type="caution">
    <text evidence="11">The sequence shown here is derived from an EMBL/GenBank/DDBJ whole genome shotgun (WGS) entry which is preliminary data.</text>
</comment>
<dbReference type="Proteomes" id="UP000078486">
    <property type="component" value="Unassembled WGS sequence"/>
</dbReference>
<keyword evidence="9" id="KW-0460">Magnesium</keyword>
<evidence type="ECO:0000256" key="7">
    <source>
        <dbReference type="ARBA" id="ARBA00022741"/>
    </source>
</evidence>
<dbReference type="InterPro" id="IPR027417">
    <property type="entry name" value="P-loop_NTPase"/>
</dbReference>
<evidence type="ECO:0000256" key="4">
    <source>
        <dbReference type="ARBA" id="ARBA00022490"/>
    </source>
</evidence>
<comment type="similarity">
    <text evidence="2">Belongs to the TsaE family.</text>
</comment>
<dbReference type="SUPFAM" id="SSF52540">
    <property type="entry name" value="P-loop containing nucleoside triphosphate hydrolases"/>
    <property type="match status" value="1"/>
</dbReference>
<dbReference type="GO" id="GO:0002949">
    <property type="term" value="P:tRNA threonylcarbamoyladenosine modification"/>
    <property type="evidence" value="ECO:0007669"/>
    <property type="project" value="InterPro"/>
</dbReference>
<evidence type="ECO:0000256" key="3">
    <source>
        <dbReference type="ARBA" id="ARBA00019010"/>
    </source>
</evidence>
<dbReference type="OrthoDB" id="9815896at2"/>
<evidence type="ECO:0000313" key="12">
    <source>
        <dbReference type="Proteomes" id="UP000078486"/>
    </source>
</evidence>
<sequence>MTATADNFLRQLRDGVTTTSADETRALAARLAPALPPDQTLALHGNLGVGKTTFVQGLARGLGIDAAITSPTFNIFTIHRGGARTLVHLDAYRLENDRQIESLMLEDFLASPWCLAVEWPEKIAAWLPADTWHITLAIESAGRHHVRLAPE</sequence>
<gene>
    <name evidence="11" type="ORF">AW736_06450</name>
</gene>
<protein>
    <recommendedName>
        <fullName evidence="3">tRNA threonylcarbamoyladenosine biosynthesis protein TsaE</fullName>
    </recommendedName>
    <alternativeName>
        <fullName evidence="10">t(6)A37 threonylcarbamoyladenosine biosynthesis protein TsaE</fullName>
    </alternativeName>
</protein>
<evidence type="ECO:0000256" key="2">
    <source>
        <dbReference type="ARBA" id="ARBA00007599"/>
    </source>
</evidence>
<dbReference type="Gene3D" id="3.40.50.300">
    <property type="entry name" value="P-loop containing nucleotide triphosphate hydrolases"/>
    <property type="match status" value="1"/>
</dbReference>
<name>A0A178IM33_9BACT</name>
<dbReference type="GO" id="GO:0046872">
    <property type="term" value="F:metal ion binding"/>
    <property type="evidence" value="ECO:0007669"/>
    <property type="project" value="UniProtKB-KW"/>
</dbReference>
<evidence type="ECO:0000256" key="5">
    <source>
        <dbReference type="ARBA" id="ARBA00022694"/>
    </source>
</evidence>
<evidence type="ECO:0000313" key="11">
    <source>
        <dbReference type="EMBL" id="OAM90741.1"/>
    </source>
</evidence>
<evidence type="ECO:0000256" key="6">
    <source>
        <dbReference type="ARBA" id="ARBA00022723"/>
    </source>
</evidence>
<dbReference type="EMBL" id="LRRQ01000049">
    <property type="protein sequence ID" value="OAM90741.1"/>
    <property type="molecule type" value="Genomic_DNA"/>
</dbReference>
<dbReference type="STRING" id="1184151.AW736_06450"/>
<dbReference type="GO" id="GO:0005524">
    <property type="term" value="F:ATP binding"/>
    <property type="evidence" value="ECO:0007669"/>
    <property type="project" value="UniProtKB-KW"/>
</dbReference>
<dbReference type="RefSeq" id="WP_068769372.1">
    <property type="nucleotide sequence ID" value="NZ_CP109796.1"/>
</dbReference>
<evidence type="ECO:0000256" key="10">
    <source>
        <dbReference type="ARBA" id="ARBA00032441"/>
    </source>
</evidence>
<organism evidence="11 12">
    <name type="scientific">Termitidicoccus mucosus</name>
    <dbReference type="NCBI Taxonomy" id="1184151"/>
    <lineage>
        <taxon>Bacteria</taxon>
        <taxon>Pseudomonadati</taxon>
        <taxon>Verrucomicrobiota</taxon>
        <taxon>Opitutia</taxon>
        <taxon>Opitutales</taxon>
        <taxon>Opitutaceae</taxon>
        <taxon>Termitidicoccus</taxon>
    </lineage>
</organism>
<evidence type="ECO:0000256" key="8">
    <source>
        <dbReference type="ARBA" id="ARBA00022840"/>
    </source>
</evidence>
<evidence type="ECO:0000256" key="9">
    <source>
        <dbReference type="ARBA" id="ARBA00022842"/>
    </source>
</evidence>
<dbReference type="PANTHER" id="PTHR33540">
    <property type="entry name" value="TRNA THREONYLCARBAMOYLADENOSINE BIOSYNTHESIS PROTEIN TSAE"/>
    <property type="match status" value="1"/>
</dbReference>
<dbReference type="Pfam" id="PF02367">
    <property type="entry name" value="TsaE"/>
    <property type="match status" value="1"/>
</dbReference>
<proteinExistence type="inferred from homology"/>
<keyword evidence="12" id="KW-1185">Reference proteome</keyword>
<dbReference type="AlphaFoldDB" id="A0A178IM33"/>